<gene>
    <name evidence="2" type="ORF">PIB30_056843</name>
</gene>
<sequence>MVVDEDLLMKAEEEAHRYFASKEKLEKQENREKQRRSKIENNAAKHDHSRLGVGFHHSPRLGVAHTKVQDSSPKSRRPHPKSRRDSQACSNLRLSSIKV</sequence>
<proteinExistence type="predicted"/>
<evidence type="ECO:0000256" key="1">
    <source>
        <dbReference type="SAM" id="MobiDB-lite"/>
    </source>
</evidence>
<dbReference type="EMBL" id="JASCZI010272319">
    <property type="protein sequence ID" value="MED6221652.1"/>
    <property type="molecule type" value="Genomic_DNA"/>
</dbReference>
<dbReference type="Proteomes" id="UP001341840">
    <property type="component" value="Unassembled WGS sequence"/>
</dbReference>
<accession>A0ABU6ZI51</accession>
<reference evidence="2 3" key="1">
    <citation type="journal article" date="2023" name="Plants (Basel)">
        <title>Bridging the Gap: Combining Genomics and Transcriptomics Approaches to Understand Stylosanthes scabra, an Orphan Legume from the Brazilian Caatinga.</title>
        <authorList>
            <person name="Ferreira-Neto J.R.C."/>
            <person name="da Silva M.D."/>
            <person name="Binneck E."/>
            <person name="de Melo N.F."/>
            <person name="da Silva R.H."/>
            <person name="de Melo A.L.T.M."/>
            <person name="Pandolfi V."/>
            <person name="Bustamante F.O."/>
            <person name="Brasileiro-Vidal A.C."/>
            <person name="Benko-Iseppon A.M."/>
        </authorList>
    </citation>
    <scope>NUCLEOTIDE SEQUENCE [LARGE SCALE GENOMIC DNA]</scope>
    <source>
        <tissue evidence="2">Leaves</tissue>
    </source>
</reference>
<feature type="compositionally biased region" description="Polar residues" evidence="1">
    <location>
        <begin position="87"/>
        <end position="99"/>
    </location>
</feature>
<evidence type="ECO:0000313" key="3">
    <source>
        <dbReference type="Proteomes" id="UP001341840"/>
    </source>
</evidence>
<keyword evidence="3" id="KW-1185">Reference proteome</keyword>
<evidence type="ECO:0000313" key="2">
    <source>
        <dbReference type="EMBL" id="MED6221652.1"/>
    </source>
</evidence>
<organism evidence="2 3">
    <name type="scientific">Stylosanthes scabra</name>
    <dbReference type="NCBI Taxonomy" id="79078"/>
    <lineage>
        <taxon>Eukaryota</taxon>
        <taxon>Viridiplantae</taxon>
        <taxon>Streptophyta</taxon>
        <taxon>Embryophyta</taxon>
        <taxon>Tracheophyta</taxon>
        <taxon>Spermatophyta</taxon>
        <taxon>Magnoliopsida</taxon>
        <taxon>eudicotyledons</taxon>
        <taxon>Gunneridae</taxon>
        <taxon>Pentapetalae</taxon>
        <taxon>rosids</taxon>
        <taxon>fabids</taxon>
        <taxon>Fabales</taxon>
        <taxon>Fabaceae</taxon>
        <taxon>Papilionoideae</taxon>
        <taxon>50 kb inversion clade</taxon>
        <taxon>dalbergioids sensu lato</taxon>
        <taxon>Dalbergieae</taxon>
        <taxon>Pterocarpus clade</taxon>
        <taxon>Stylosanthes</taxon>
    </lineage>
</organism>
<protein>
    <submittedName>
        <fullName evidence="2">Uncharacterized protein</fullName>
    </submittedName>
</protein>
<feature type="region of interest" description="Disordered" evidence="1">
    <location>
        <begin position="21"/>
        <end position="99"/>
    </location>
</feature>
<comment type="caution">
    <text evidence="2">The sequence shown here is derived from an EMBL/GenBank/DDBJ whole genome shotgun (WGS) entry which is preliminary data.</text>
</comment>
<name>A0ABU6ZI51_9FABA</name>
<feature type="compositionally biased region" description="Basic and acidic residues" evidence="1">
    <location>
        <begin position="21"/>
        <end position="50"/>
    </location>
</feature>